<proteinExistence type="predicted"/>
<evidence type="ECO:0000259" key="1">
    <source>
        <dbReference type="Pfam" id="PF10648"/>
    </source>
</evidence>
<organism evidence="2 3">
    <name type="scientific">Candidatus Jorgensenbacteria bacterium GWA1_54_12</name>
    <dbReference type="NCBI Taxonomy" id="1798468"/>
    <lineage>
        <taxon>Bacteria</taxon>
        <taxon>Candidatus Joergenseniibacteriota</taxon>
    </lineage>
</organism>
<evidence type="ECO:0000313" key="3">
    <source>
        <dbReference type="Proteomes" id="UP000176273"/>
    </source>
</evidence>
<dbReference type="EMBL" id="MFKH01000009">
    <property type="protein sequence ID" value="OGG37548.1"/>
    <property type="molecule type" value="Genomic_DNA"/>
</dbReference>
<accession>A0A1F6BL08</accession>
<gene>
    <name evidence="2" type="ORF">A2110_02330</name>
</gene>
<protein>
    <recommendedName>
        <fullName evidence="1">Bacterial spore germination immunoglobulin-like domain-containing protein</fullName>
    </recommendedName>
</protein>
<dbReference type="Pfam" id="PF10648">
    <property type="entry name" value="Gmad2"/>
    <property type="match status" value="1"/>
</dbReference>
<sequence>MHMTKRIVTVIVVLLVLGAAVGGWFVWTGGKSGTPRAFATITSPKGVTLRIASPAPGEVVTSPLVVTGEVPGPWYFEASFPIALVAADGTVLNKVPAQAEGDWMTTEYVPFEATISFDAPEGDSGMLVFEKDNASGLPEHDDSARLPIRFR</sequence>
<evidence type="ECO:0000313" key="2">
    <source>
        <dbReference type="EMBL" id="OGG37548.1"/>
    </source>
</evidence>
<comment type="caution">
    <text evidence="2">The sequence shown here is derived from an EMBL/GenBank/DDBJ whole genome shotgun (WGS) entry which is preliminary data.</text>
</comment>
<name>A0A1F6BL08_9BACT</name>
<feature type="domain" description="Bacterial spore germination immunoglobulin-like" evidence="1">
    <location>
        <begin position="50"/>
        <end position="134"/>
    </location>
</feature>
<dbReference type="InterPro" id="IPR018911">
    <property type="entry name" value="Gmad2_Ig-like_dom"/>
</dbReference>
<dbReference type="Proteomes" id="UP000176273">
    <property type="component" value="Unassembled WGS sequence"/>
</dbReference>
<dbReference type="AlphaFoldDB" id="A0A1F6BL08"/>
<reference evidence="2 3" key="1">
    <citation type="journal article" date="2016" name="Nat. Commun.">
        <title>Thousands of microbial genomes shed light on interconnected biogeochemical processes in an aquifer system.</title>
        <authorList>
            <person name="Anantharaman K."/>
            <person name="Brown C.T."/>
            <person name="Hug L.A."/>
            <person name="Sharon I."/>
            <person name="Castelle C.J."/>
            <person name="Probst A.J."/>
            <person name="Thomas B.C."/>
            <person name="Singh A."/>
            <person name="Wilkins M.J."/>
            <person name="Karaoz U."/>
            <person name="Brodie E.L."/>
            <person name="Williams K.H."/>
            <person name="Hubbard S.S."/>
            <person name="Banfield J.F."/>
        </authorList>
    </citation>
    <scope>NUCLEOTIDE SEQUENCE [LARGE SCALE GENOMIC DNA]</scope>
</reference>
<dbReference type="STRING" id="1798468.A2110_02330"/>